<comment type="caution">
    <text evidence="2">The sequence shown here is derived from an EMBL/GenBank/DDBJ whole genome shotgun (WGS) entry which is preliminary data.</text>
</comment>
<dbReference type="EMBL" id="BAABHK010000009">
    <property type="protein sequence ID" value="GAA4631554.1"/>
    <property type="molecule type" value="Genomic_DNA"/>
</dbReference>
<reference evidence="3" key="1">
    <citation type="journal article" date="2019" name="Int. J. Syst. Evol. Microbiol.">
        <title>The Global Catalogue of Microorganisms (GCM) 10K type strain sequencing project: providing services to taxonomists for standard genome sequencing and annotation.</title>
        <authorList>
            <consortium name="The Broad Institute Genomics Platform"/>
            <consortium name="The Broad Institute Genome Sequencing Center for Infectious Disease"/>
            <person name="Wu L."/>
            <person name="Ma J."/>
        </authorList>
    </citation>
    <scope>NUCLEOTIDE SEQUENCE [LARGE SCALE GENOMIC DNA]</scope>
    <source>
        <strain evidence="3">JCM 17939</strain>
    </source>
</reference>
<evidence type="ECO:0000313" key="2">
    <source>
        <dbReference type="EMBL" id="GAA4631554.1"/>
    </source>
</evidence>
<dbReference type="Proteomes" id="UP001501442">
    <property type="component" value="Unassembled WGS sequence"/>
</dbReference>
<protein>
    <submittedName>
        <fullName evidence="2">Uncharacterized protein</fullName>
    </submittedName>
</protein>
<evidence type="ECO:0000313" key="3">
    <source>
        <dbReference type="Proteomes" id="UP001501442"/>
    </source>
</evidence>
<proteinExistence type="predicted"/>
<feature type="compositionally biased region" description="Basic and acidic residues" evidence="1">
    <location>
        <begin position="24"/>
        <end position="34"/>
    </location>
</feature>
<gene>
    <name evidence="2" type="ORF">GCM10023196_061440</name>
</gene>
<keyword evidence="3" id="KW-1185">Reference proteome</keyword>
<feature type="region of interest" description="Disordered" evidence="1">
    <location>
        <begin position="1"/>
        <end position="53"/>
    </location>
</feature>
<organism evidence="2 3">
    <name type="scientific">Actinoallomurus vinaceus</name>
    <dbReference type="NCBI Taxonomy" id="1080074"/>
    <lineage>
        <taxon>Bacteria</taxon>
        <taxon>Bacillati</taxon>
        <taxon>Actinomycetota</taxon>
        <taxon>Actinomycetes</taxon>
        <taxon>Streptosporangiales</taxon>
        <taxon>Thermomonosporaceae</taxon>
        <taxon>Actinoallomurus</taxon>
    </lineage>
</organism>
<evidence type="ECO:0000256" key="1">
    <source>
        <dbReference type="SAM" id="MobiDB-lite"/>
    </source>
</evidence>
<accession>A0ABP8UHL1</accession>
<sequence>MPHRGGGPGHDHERLTGLTSGAVHEVKRVVHGGRDISVGARTQPGADLPGTAERTQMKVPHGFSVTGLLYPKGHAGQRRCALRWCAHHFTQGSGRAAHSLRRSGASICRLP</sequence>
<name>A0ABP8UHL1_9ACTN</name>